<sequence length="261" mass="29357">MSNAADDDPQFDFNFMDIPDTEQKDTGPKAKKVESTKKELQEVLNLEDNVSNGFVRKCVLKYSMPQPKKDNWGAADHLARFHLNIRNINLRSREGVFFATTTQGTTHEEDTGDEERDELSKDEKDDDIPSLKAPEWKTEMLNPRQQVLLEKKSDVFDPTETYWKFRHIIEALKYVELAPDAAAADAIRLADEDADPTTESNTQYDAPSTGPEAFSASGPTSTFDEARYVEASELESELGAIPLGIRHHLLPSSGMPRHLES</sequence>
<dbReference type="EMBL" id="BOPL01000007">
    <property type="protein sequence ID" value="GIK04803.1"/>
    <property type="molecule type" value="Genomic_DNA"/>
</dbReference>
<keyword evidence="3" id="KW-1185">Reference proteome</keyword>
<feature type="region of interest" description="Disordered" evidence="1">
    <location>
        <begin position="1"/>
        <end position="35"/>
    </location>
</feature>
<feature type="region of interest" description="Disordered" evidence="1">
    <location>
        <begin position="193"/>
        <end position="222"/>
    </location>
</feature>
<dbReference type="OrthoDB" id="4510524at2759"/>
<dbReference type="RefSeq" id="XP_043127989.1">
    <property type="nucleotide sequence ID" value="XM_043272054.1"/>
</dbReference>
<dbReference type="AlphaFoldDB" id="A0A9P3C240"/>
<organism evidence="2 3">
    <name type="scientific">Aspergillus viridinutans</name>
    <dbReference type="NCBI Taxonomy" id="75553"/>
    <lineage>
        <taxon>Eukaryota</taxon>
        <taxon>Fungi</taxon>
        <taxon>Dikarya</taxon>
        <taxon>Ascomycota</taxon>
        <taxon>Pezizomycotina</taxon>
        <taxon>Eurotiomycetes</taxon>
        <taxon>Eurotiomycetidae</taxon>
        <taxon>Eurotiales</taxon>
        <taxon>Aspergillaceae</taxon>
        <taxon>Aspergillus</taxon>
        <taxon>Aspergillus subgen. Fumigati</taxon>
    </lineage>
</organism>
<accession>A0A9P3C240</accession>
<dbReference type="GeneID" id="66936880"/>
<protein>
    <submittedName>
        <fullName evidence="2">Uncharacterized protein</fullName>
    </submittedName>
</protein>
<reference evidence="2 3" key="1">
    <citation type="submission" date="2021-02" db="EMBL/GenBank/DDBJ databases">
        <title>Pan-genome distribution and transcriptional activeness of fungal secondary metabolism genes in Aspergillus section Fumigati.</title>
        <authorList>
            <person name="Takahashi H."/>
            <person name="Umemura M."/>
            <person name="Ninomiya A."/>
            <person name="Kusuya Y."/>
            <person name="Urayama S."/>
            <person name="Shimizu M."/>
            <person name="Watanabe A."/>
            <person name="Kamei K."/>
            <person name="Yaguchi T."/>
            <person name="Hagiwara D."/>
        </authorList>
    </citation>
    <scope>NUCLEOTIDE SEQUENCE [LARGE SCALE GENOMIC DNA]</scope>
    <source>
        <strain evidence="2 3">IFM 47045</strain>
    </source>
</reference>
<evidence type="ECO:0000313" key="3">
    <source>
        <dbReference type="Proteomes" id="UP000710440"/>
    </source>
</evidence>
<feature type="compositionally biased region" description="Acidic residues" evidence="1">
    <location>
        <begin position="1"/>
        <end position="10"/>
    </location>
</feature>
<feature type="region of interest" description="Disordered" evidence="1">
    <location>
        <begin position="100"/>
        <end position="134"/>
    </location>
</feature>
<name>A0A9P3C240_ASPVI</name>
<evidence type="ECO:0000256" key="1">
    <source>
        <dbReference type="SAM" id="MobiDB-lite"/>
    </source>
</evidence>
<proteinExistence type="predicted"/>
<feature type="compositionally biased region" description="Basic and acidic residues" evidence="1">
    <location>
        <begin position="21"/>
        <end position="35"/>
    </location>
</feature>
<gene>
    <name evidence="2" type="ORF">Aspvir_008898</name>
</gene>
<feature type="compositionally biased region" description="Polar residues" evidence="1">
    <location>
        <begin position="197"/>
        <end position="206"/>
    </location>
</feature>
<comment type="caution">
    <text evidence="2">The sequence shown here is derived from an EMBL/GenBank/DDBJ whole genome shotgun (WGS) entry which is preliminary data.</text>
</comment>
<dbReference type="Proteomes" id="UP000710440">
    <property type="component" value="Unassembled WGS sequence"/>
</dbReference>
<feature type="compositionally biased region" description="Basic and acidic residues" evidence="1">
    <location>
        <begin position="118"/>
        <end position="134"/>
    </location>
</feature>
<evidence type="ECO:0000313" key="2">
    <source>
        <dbReference type="EMBL" id="GIK04803.1"/>
    </source>
</evidence>